<evidence type="ECO:0000259" key="6">
    <source>
        <dbReference type="SMART" id="SM00922"/>
    </source>
</evidence>
<feature type="domain" description="Mandelate racemase/muconate lactonizing enzyme C-terminal" evidence="6">
    <location>
        <begin position="132"/>
        <end position="223"/>
    </location>
</feature>
<evidence type="ECO:0000256" key="4">
    <source>
        <dbReference type="ARBA" id="ARBA00023235"/>
    </source>
</evidence>
<evidence type="ECO:0000256" key="1">
    <source>
        <dbReference type="ARBA" id="ARBA00008031"/>
    </source>
</evidence>
<dbReference type="SMART" id="SM00922">
    <property type="entry name" value="MR_MLE"/>
    <property type="match status" value="1"/>
</dbReference>
<protein>
    <recommendedName>
        <fullName evidence="5">Dipeptide epimerase</fullName>
        <ecNumber evidence="5">5.1.1.-</ecNumber>
    </recommendedName>
</protein>
<dbReference type="Pfam" id="PF13378">
    <property type="entry name" value="MR_MLE_C"/>
    <property type="match status" value="1"/>
</dbReference>
<dbReference type="PROSITE" id="PS00909">
    <property type="entry name" value="MR_MLE_2"/>
    <property type="match status" value="1"/>
</dbReference>
<gene>
    <name evidence="7" type="primary">dgcA</name>
    <name evidence="7" type="ORF">ACFQ1E_13615</name>
</gene>
<dbReference type="Gene3D" id="3.30.390.10">
    <property type="entry name" value="Enolase-like, N-terminal domain"/>
    <property type="match status" value="1"/>
</dbReference>
<dbReference type="InterPro" id="IPR034603">
    <property type="entry name" value="Dipeptide_epimerase"/>
</dbReference>
<dbReference type="InterPro" id="IPR018110">
    <property type="entry name" value="Mandel_Rmase/mucon_lact_enz_CS"/>
</dbReference>
<dbReference type="SFLD" id="SFLDG00180">
    <property type="entry name" value="muconate_cycloisomerase"/>
    <property type="match status" value="1"/>
</dbReference>
<keyword evidence="2 5" id="KW-0479">Metal-binding</keyword>
<dbReference type="CDD" id="cd03319">
    <property type="entry name" value="L-Ala-DL-Glu_epimerase"/>
    <property type="match status" value="1"/>
</dbReference>
<evidence type="ECO:0000313" key="8">
    <source>
        <dbReference type="Proteomes" id="UP001596977"/>
    </source>
</evidence>
<dbReference type="Gene3D" id="3.20.20.120">
    <property type="entry name" value="Enolase-like C-terminal domain"/>
    <property type="match status" value="1"/>
</dbReference>
<dbReference type="InterPro" id="IPR013341">
    <property type="entry name" value="Mandelate_racemase_N_dom"/>
</dbReference>
<comment type="cofactor">
    <cofactor evidence="5">
        <name>Mg(2+)</name>
        <dbReference type="ChEBI" id="CHEBI:18420"/>
    </cofactor>
    <text evidence="5">Binds 1 Mg(2+) ion per subunit.</text>
</comment>
<dbReference type="InterPro" id="IPR036849">
    <property type="entry name" value="Enolase-like_C_sf"/>
</dbReference>
<dbReference type="InterPro" id="IPR029017">
    <property type="entry name" value="Enolase-like_N"/>
</dbReference>
<dbReference type="SUPFAM" id="SSF51604">
    <property type="entry name" value="Enolase C-terminal domain-like"/>
    <property type="match status" value="1"/>
</dbReference>
<dbReference type="RefSeq" id="WP_264944836.1">
    <property type="nucleotide sequence ID" value="NZ_JAPDRA010000006.1"/>
</dbReference>
<comment type="caution">
    <text evidence="7">The sequence shown here is derived from an EMBL/GenBank/DDBJ whole genome shotgun (WGS) entry which is preliminary data.</text>
</comment>
<dbReference type="Proteomes" id="UP001596977">
    <property type="component" value="Unassembled WGS sequence"/>
</dbReference>
<dbReference type="SFLD" id="SFLDF00010">
    <property type="entry name" value="dipeptide_epimerase"/>
    <property type="match status" value="1"/>
</dbReference>
<dbReference type="NCBIfam" id="NF042940">
    <property type="entry name" value="racemase_DgcA"/>
    <property type="match status" value="1"/>
</dbReference>
<dbReference type="PANTHER" id="PTHR48073">
    <property type="entry name" value="O-SUCCINYLBENZOATE SYNTHASE-RELATED"/>
    <property type="match status" value="1"/>
</dbReference>
<sequence>MTLTLEARPVSWPMSEPFVIARGAVSTADGIIVTLTDGEGRTGRGEAYGVNYRGETPASMLAEIEAAAPAIRAGIDRHALLGLLPKGGARCAIDAALWDLEAKATGIPAWQRAGIAEPRAMVSAYTIGIGTPERMREKAAARAGYPLLKVKVDAGNPLRRLRAVREGAPEASIILDPNASWTRAQLEGLLPDLMALGVVLIEQPLPPEADADLAGIARGIPICADESLHDADDLARIAPLFDFVNIKLDKTGGLTAGLALADAAEAAGLRLMVGCMIGSSLAMAPAAVLAQRCRFVDLDGPLLQSEDVDHPIAYHQGRMDFPSRELWG</sequence>
<keyword evidence="3 5" id="KW-0460">Magnesium</keyword>
<evidence type="ECO:0000313" key="7">
    <source>
        <dbReference type="EMBL" id="MFD0947382.1"/>
    </source>
</evidence>
<dbReference type="EC" id="5.1.1.-" evidence="5"/>
<proteinExistence type="inferred from homology"/>
<reference evidence="8" key="1">
    <citation type="journal article" date="2019" name="Int. J. Syst. Evol. Microbiol.">
        <title>The Global Catalogue of Microorganisms (GCM) 10K type strain sequencing project: providing services to taxonomists for standard genome sequencing and annotation.</title>
        <authorList>
            <consortium name="The Broad Institute Genomics Platform"/>
            <consortium name="The Broad Institute Genome Sequencing Center for Infectious Disease"/>
            <person name="Wu L."/>
            <person name="Ma J."/>
        </authorList>
    </citation>
    <scope>NUCLEOTIDE SEQUENCE [LARGE SCALE GENOMIC DNA]</scope>
    <source>
        <strain evidence="8">CCUG 62982</strain>
    </source>
</reference>
<dbReference type="Pfam" id="PF02746">
    <property type="entry name" value="MR_MLE_N"/>
    <property type="match status" value="1"/>
</dbReference>
<dbReference type="InterPro" id="IPR029065">
    <property type="entry name" value="Enolase_C-like"/>
</dbReference>
<dbReference type="SFLD" id="SFLDS00001">
    <property type="entry name" value="Enolase"/>
    <property type="match status" value="1"/>
</dbReference>
<name>A0ABW3H883_9SPHN</name>
<evidence type="ECO:0000256" key="2">
    <source>
        <dbReference type="ARBA" id="ARBA00022723"/>
    </source>
</evidence>
<keyword evidence="4 5" id="KW-0413">Isomerase</keyword>
<dbReference type="EMBL" id="JBHTJG010000006">
    <property type="protein sequence ID" value="MFD0947382.1"/>
    <property type="molecule type" value="Genomic_DNA"/>
</dbReference>
<accession>A0ABW3H883</accession>
<comment type="similarity">
    <text evidence="1 5">Belongs to the mandelate racemase/muconate lactonizing enzyme family.</text>
</comment>
<dbReference type="PANTHER" id="PTHR48073:SF2">
    <property type="entry name" value="O-SUCCINYLBENZOATE SYNTHASE"/>
    <property type="match status" value="1"/>
</dbReference>
<evidence type="ECO:0000256" key="5">
    <source>
        <dbReference type="RuleBase" id="RU366006"/>
    </source>
</evidence>
<dbReference type="SUPFAM" id="SSF54826">
    <property type="entry name" value="Enolase N-terminal domain-like"/>
    <property type="match status" value="1"/>
</dbReference>
<keyword evidence="8" id="KW-1185">Reference proteome</keyword>
<organism evidence="7 8">
    <name type="scientific">Sphingomonas canadensis</name>
    <dbReference type="NCBI Taxonomy" id="1219257"/>
    <lineage>
        <taxon>Bacteria</taxon>
        <taxon>Pseudomonadati</taxon>
        <taxon>Pseudomonadota</taxon>
        <taxon>Alphaproteobacteria</taxon>
        <taxon>Sphingomonadales</taxon>
        <taxon>Sphingomonadaceae</taxon>
        <taxon>Sphingomonas</taxon>
    </lineage>
</organism>
<dbReference type="InterPro" id="IPR013342">
    <property type="entry name" value="Mandelate_racemase_C"/>
</dbReference>
<evidence type="ECO:0000256" key="3">
    <source>
        <dbReference type="ARBA" id="ARBA00022842"/>
    </source>
</evidence>